<dbReference type="SMART" id="SM00028">
    <property type="entry name" value="TPR"/>
    <property type="match status" value="3"/>
</dbReference>
<dbReference type="AlphaFoldDB" id="A0A0N4YT97"/>
<evidence type="ECO:0000313" key="6">
    <source>
        <dbReference type="Proteomes" id="UP000271162"/>
    </source>
</evidence>
<proteinExistence type="predicted"/>
<evidence type="ECO:0000256" key="4">
    <source>
        <dbReference type="SAM" id="Coils"/>
    </source>
</evidence>
<dbReference type="InterPro" id="IPR019734">
    <property type="entry name" value="TPR_rpt"/>
</dbReference>
<evidence type="ECO:0000313" key="7">
    <source>
        <dbReference type="WBParaSite" id="NBR_0002046901-mRNA-1"/>
    </source>
</evidence>
<evidence type="ECO:0000256" key="1">
    <source>
        <dbReference type="ARBA" id="ARBA00022737"/>
    </source>
</evidence>
<dbReference type="GO" id="GO:0072380">
    <property type="term" value="C:TRC complex"/>
    <property type="evidence" value="ECO:0007669"/>
    <property type="project" value="TreeGrafter"/>
</dbReference>
<dbReference type="Proteomes" id="UP000271162">
    <property type="component" value="Unassembled WGS sequence"/>
</dbReference>
<dbReference type="PROSITE" id="PS50293">
    <property type="entry name" value="TPR_REGION"/>
    <property type="match status" value="1"/>
</dbReference>
<organism evidence="7">
    <name type="scientific">Nippostrongylus brasiliensis</name>
    <name type="common">Rat hookworm</name>
    <dbReference type="NCBI Taxonomy" id="27835"/>
    <lineage>
        <taxon>Eukaryota</taxon>
        <taxon>Metazoa</taxon>
        <taxon>Ecdysozoa</taxon>
        <taxon>Nematoda</taxon>
        <taxon>Chromadorea</taxon>
        <taxon>Rhabditida</taxon>
        <taxon>Rhabditina</taxon>
        <taxon>Rhabditomorpha</taxon>
        <taxon>Strongyloidea</taxon>
        <taxon>Heligmosomidae</taxon>
        <taxon>Nippostrongylus</taxon>
    </lineage>
</organism>
<keyword evidence="4" id="KW-0175">Coiled coil</keyword>
<name>A0A0N4YT97_NIPBR</name>
<keyword evidence="6" id="KW-1185">Reference proteome</keyword>
<protein>
    <submittedName>
        <fullName evidence="7">TPR_REGION domain-containing protein</fullName>
    </submittedName>
</protein>
<accession>A0A0N4YT97</accession>
<dbReference type="GO" id="GO:0016020">
    <property type="term" value="C:membrane"/>
    <property type="evidence" value="ECO:0007669"/>
    <property type="project" value="TreeGrafter"/>
</dbReference>
<dbReference type="Gene3D" id="1.25.40.10">
    <property type="entry name" value="Tetratricopeptide repeat domain"/>
    <property type="match status" value="1"/>
</dbReference>
<dbReference type="Gene3D" id="1.20.5.420">
    <property type="entry name" value="Immunoglobulin FC, subunit C"/>
    <property type="match status" value="2"/>
</dbReference>
<dbReference type="GO" id="GO:0006620">
    <property type="term" value="P:post-translational protein targeting to endoplasmic reticulum membrane"/>
    <property type="evidence" value="ECO:0007669"/>
    <property type="project" value="TreeGrafter"/>
</dbReference>
<gene>
    <name evidence="5" type="ORF">NBR_LOCUS20470</name>
</gene>
<dbReference type="WBParaSite" id="NBR_0002046901-mRNA-1">
    <property type="protein sequence ID" value="NBR_0002046901-mRNA-1"/>
    <property type="gene ID" value="NBR_0002046901"/>
</dbReference>
<reference evidence="7" key="1">
    <citation type="submission" date="2017-02" db="UniProtKB">
        <authorList>
            <consortium name="WormBaseParasite"/>
        </authorList>
    </citation>
    <scope>IDENTIFICATION</scope>
</reference>
<feature type="repeat" description="TPR" evidence="3">
    <location>
        <begin position="190"/>
        <end position="223"/>
    </location>
</feature>
<dbReference type="InterPro" id="IPR011990">
    <property type="entry name" value="TPR-like_helical_dom_sf"/>
</dbReference>
<evidence type="ECO:0000313" key="5">
    <source>
        <dbReference type="EMBL" id="VDL84207.1"/>
    </source>
</evidence>
<dbReference type="InterPro" id="IPR047150">
    <property type="entry name" value="SGT"/>
</dbReference>
<feature type="coiled-coil region" evidence="4">
    <location>
        <begin position="223"/>
        <end position="250"/>
    </location>
</feature>
<feature type="repeat" description="TPR" evidence="3">
    <location>
        <begin position="156"/>
        <end position="189"/>
    </location>
</feature>
<dbReference type="GO" id="GO:0060090">
    <property type="term" value="F:molecular adaptor activity"/>
    <property type="evidence" value="ECO:0007669"/>
    <property type="project" value="TreeGrafter"/>
</dbReference>
<dbReference type="PROSITE" id="PS50005">
    <property type="entry name" value="TPR"/>
    <property type="match status" value="2"/>
</dbReference>
<dbReference type="STRING" id="27835.A0A0N4YT97"/>
<reference evidence="5 6" key="2">
    <citation type="submission" date="2018-11" db="EMBL/GenBank/DDBJ databases">
        <authorList>
            <consortium name="Pathogen Informatics"/>
        </authorList>
    </citation>
    <scope>NUCLEOTIDE SEQUENCE [LARGE SCALE GENOMIC DNA]</scope>
</reference>
<keyword evidence="1" id="KW-0677">Repeat</keyword>
<evidence type="ECO:0000256" key="3">
    <source>
        <dbReference type="PROSITE-ProRule" id="PRU00339"/>
    </source>
</evidence>
<dbReference type="Pfam" id="PF00515">
    <property type="entry name" value="TPR_1"/>
    <property type="match status" value="2"/>
</dbReference>
<dbReference type="PANTHER" id="PTHR45831">
    <property type="entry name" value="LD24721P"/>
    <property type="match status" value="1"/>
</dbReference>
<dbReference type="SUPFAM" id="SSF48452">
    <property type="entry name" value="TPR-like"/>
    <property type="match status" value="1"/>
</dbReference>
<dbReference type="PANTHER" id="PTHR45831:SF2">
    <property type="entry name" value="LD24721P"/>
    <property type="match status" value="1"/>
</dbReference>
<dbReference type="FunFam" id="1.25.40.10:FF:000732">
    <property type="entry name" value="Small Glutamine-rich Tetratrico repeat protein"/>
    <property type="match status" value="1"/>
</dbReference>
<keyword evidence="2 3" id="KW-0802">TPR repeat</keyword>
<sequence>MADESSTPSATTVASSDEKNLVVSFIQFIRHKVSANQFAVQCMESAFGLTDANYAFQPSKPLLDVFVAAEVAVQCMESAFGLTDANYAFQPSKPLLDVFVAAEGLPSGEDKLPEPTEAEIAEANKLKEEGNDLMKSSQFDAAVSKYNEAIKLNRDPVYFCNRAAAYCRLEQYDLAIQDCRTALALDPKYSKAYGRMGLALSCQNRYEQAVEAYKKALELDPNQESFKNNLKIAEEKVKELEAAAQASGAQPNPFASMFGGAGGAPLPAGVDFASLFNNPQMLNMAQTLMNDPNIQNMMGQLMTGGAGFGNIFQAGQQTLMNDPNIQNMMGQLMTGGAGFGNIFQAGQQLAQQMQQQNPEFVEQLRRQFEGHGPSK</sequence>
<evidence type="ECO:0000256" key="2">
    <source>
        <dbReference type="ARBA" id="ARBA00022803"/>
    </source>
</evidence>
<dbReference type="EMBL" id="UYSL01025171">
    <property type="protein sequence ID" value="VDL84207.1"/>
    <property type="molecule type" value="Genomic_DNA"/>
</dbReference>